<feature type="compositionally biased region" description="Pro residues" evidence="2">
    <location>
        <begin position="1308"/>
        <end position="1327"/>
    </location>
</feature>
<dbReference type="Pfam" id="PF08238">
    <property type="entry name" value="Sel1"/>
    <property type="match status" value="4"/>
</dbReference>
<dbReference type="SMART" id="SM00671">
    <property type="entry name" value="SEL1"/>
    <property type="match status" value="4"/>
</dbReference>
<keyword evidence="4" id="KW-1185">Reference proteome</keyword>
<feature type="region of interest" description="Disordered" evidence="2">
    <location>
        <begin position="382"/>
        <end position="404"/>
    </location>
</feature>
<dbReference type="Proteomes" id="UP001163846">
    <property type="component" value="Unassembled WGS sequence"/>
</dbReference>
<feature type="compositionally biased region" description="Low complexity" evidence="2">
    <location>
        <begin position="1396"/>
        <end position="1408"/>
    </location>
</feature>
<feature type="compositionally biased region" description="Gly residues" evidence="2">
    <location>
        <begin position="691"/>
        <end position="701"/>
    </location>
</feature>
<keyword evidence="1" id="KW-0677">Repeat</keyword>
<dbReference type="EMBL" id="MU806350">
    <property type="protein sequence ID" value="KAJ3836089.1"/>
    <property type="molecule type" value="Genomic_DNA"/>
</dbReference>
<organism evidence="3 4">
    <name type="scientific">Lentinula raphanica</name>
    <dbReference type="NCBI Taxonomy" id="153919"/>
    <lineage>
        <taxon>Eukaryota</taxon>
        <taxon>Fungi</taxon>
        <taxon>Dikarya</taxon>
        <taxon>Basidiomycota</taxon>
        <taxon>Agaricomycotina</taxon>
        <taxon>Agaricomycetes</taxon>
        <taxon>Agaricomycetidae</taxon>
        <taxon>Agaricales</taxon>
        <taxon>Marasmiineae</taxon>
        <taxon>Omphalotaceae</taxon>
        <taxon>Lentinula</taxon>
    </lineage>
</organism>
<proteinExistence type="predicted"/>
<comment type="caution">
    <text evidence="3">The sequence shown here is derived from an EMBL/GenBank/DDBJ whole genome shotgun (WGS) entry which is preliminary data.</text>
</comment>
<protein>
    <recommendedName>
        <fullName evidence="5">HCP-like protein</fullName>
    </recommendedName>
</protein>
<reference evidence="3" key="1">
    <citation type="submission" date="2022-08" db="EMBL/GenBank/DDBJ databases">
        <authorList>
            <consortium name="DOE Joint Genome Institute"/>
            <person name="Min B."/>
            <person name="Riley R."/>
            <person name="Sierra-Patev S."/>
            <person name="Naranjo-Ortiz M."/>
            <person name="Looney B."/>
            <person name="Konkel Z."/>
            <person name="Slot J.C."/>
            <person name="Sakamoto Y."/>
            <person name="Steenwyk J.L."/>
            <person name="Rokas A."/>
            <person name="Carro J."/>
            <person name="Camarero S."/>
            <person name="Ferreira P."/>
            <person name="Molpeceres G."/>
            <person name="Ruiz-Duenas F.J."/>
            <person name="Serrano A."/>
            <person name="Henrissat B."/>
            <person name="Drula E."/>
            <person name="Hughes K.W."/>
            <person name="Mata J.L."/>
            <person name="Ishikawa N.K."/>
            <person name="Vargas-Isla R."/>
            <person name="Ushijima S."/>
            <person name="Smith C.A."/>
            <person name="Ahrendt S."/>
            <person name="Andreopoulos W."/>
            <person name="He G."/>
            <person name="Labutti K."/>
            <person name="Lipzen A."/>
            <person name="Ng V."/>
            <person name="Sandor L."/>
            <person name="Barry K."/>
            <person name="Martinez A.T."/>
            <person name="Xiao Y."/>
            <person name="Gibbons J.G."/>
            <person name="Terashima K."/>
            <person name="Hibbett D.S."/>
            <person name="Grigoriev I.V."/>
        </authorList>
    </citation>
    <scope>NUCLEOTIDE SEQUENCE</scope>
    <source>
        <strain evidence="3">TFB9207</strain>
    </source>
</reference>
<feature type="region of interest" description="Disordered" evidence="2">
    <location>
        <begin position="684"/>
        <end position="714"/>
    </location>
</feature>
<feature type="compositionally biased region" description="Low complexity" evidence="2">
    <location>
        <begin position="732"/>
        <end position="741"/>
    </location>
</feature>
<accession>A0AA38P4D7</accession>
<feature type="compositionally biased region" description="Gly residues" evidence="2">
    <location>
        <begin position="1409"/>
        <end position="1429"/>
    </location>
</feature>
<dbReference type="InterPro" id="IPR006597">
    <property type="entry name" value="Sel1-like"/>
</dbReference>
<dbReference type="SUPFAM" id="SSF81901">
    <property type="entry name" value="HCP-like"/>
    <property type="match status" value="2"/>
</dbReference>
<dbReference type="Gene3D" id="1.25.40.10">
    <property type="entry name" value="Tetratricopeptide repeat domain"/>
    <property type="match status" value="2"/>
</dbReference>
<dbReference type="InterPro" id="IPR051726">
    <property type="entry name" value="Chitin_Synth_Reg"/>
</dbReference>
<feature type="compositionally biased region" description="Low complexity" evidence="2">
    <location>
        <begin position="787"/>
        <end position="799"/>
    </location>
</feature>
<dbReference type="PANTHER" id="PTHR46430:SF2">
    <property type="entry name" value="CHITIN SYNTHASE REGULATORY FACTOR 4"/>
    <property type="match status" value="1"/>
</dbReference>
<feature type="compositionally biased region" description="Low complexity" evidence="2">
    <location>
        <begin position="38"/>
        <end position="55"/>
    </location>
</feature>
<feature type="region of interest" description="Disordered" evidence="2">
    <location>
        <begin position="35"/>
        <end position="63"/>
    </location>
</feature>
<dbReference type="InterPro" id="IPR011990">
    <property type="entry name" value="TPR-like_helical_dom_sf"/>
</dbReference>
<feature type="compositionally biased region" description="Pro residues" evidence="2">
    <location>
        <begin position="1360"/>
        <end position="1369"/>
    </location>
</feature>
<feature type="compositionally biased region" description="Gly residues" evidence="2">
    <location>
        <begin position="1376"/>
        <end position="1395"/>
    </location>
</feature>
<evidence type="ECO:0000313" key="3">
    <source>
        <dbReference type="EMBL" id="KAJ3836089.1"/>
    </source>
</evidence>
<evidence type="ECO:0000313" key="4">
    <source>
        <dbReference type="Proteomes" id="UP001163846"/>
    </source>
</evidence>
<feature type="compositionally biased region" description="Basic and acidic residues" evidence="2">
    <location>
        <begin position="1280"/>
        <end position="1292"/>
    </location>
</feature>
<feature type="region of interest" description="Disordered" evidence="2">
    <location>
        <begin position="726"/>
        <end position="809"/>
    </location>
</feature>
<feature type="compositionally biased region" description="Basic and acidic residues" evidence="2">
    <location>
        <begin position="1236"/>
        <end position="1248"/>
    </location>
</feature>
<evidence type="ECO:0000256" key="1">
    <source>
        <dbReference type="ARBA" id="ARBA00022737"/>
    </source>
</evidence>
<evidence type="ECO:0008006" key="5">
    <source>
        <dbReference type="Google" id="ProtNLM"/>
    </source>
</evidence>
<feature type="compositionally biased region" description="Polar residues" evidence="2">
    <location>
        <begin position="382"/>
        <end position="396"/>
    </location>
</feature>
<evidence type="ECO:0000256" key="2">
    <source>
        <dbReference type="SAM" id="MobiDB-lite"/>
    </source>
</evidence>
<feature type="compositionally biased region" description="Low complexity" evidence="2">
    <location>
        <begin position="1343"/>
        <end position="1359"/>
    </location>
</feature>
<gene>
    <name evidence="3" type="ORF">F5878DRAFT_643823</name>
</gene>
<dbReference type="PANTHER" id="PTHR46430">
    <property type="entry name" value="PROTEIN SKT5-RELATED"/>
    <property type="match status" value="1"/>
</dbReference>
<sequence>MTTPFNTASSGAASPQLFQSAQGFCIEGGRGPTFNVYPSPETSTPSPIAPSTSNSDRVHDRTSASTPFVESDIYARLLLPRRHGYPLWKPKARNAQLPEVYKKVGVHLGDVGILTQFGGFDYLFNVCHAADDELNRGRVPVDFQPVSRDIFDDKDIEEDEFKIGFHSSSATGQIQEHEIQIGNSNRGPANQFEETLWDKFGGGRAYSSTTSEGALLILPEGGRRFDCFQSKSKNLAKYATEQAASWVKHVSEVLGRETENGLYLITGVDKARAWGTVAFSNANPQNVALEFVPKYSREGSNFPKYYFRTCRSAIAASGADDTYGQQSGCLFLRGLRIFMRKRWFREPVAEAVDIYESFYPDQEPLLSMESTNKIKRNWLGSQRPRSLKQVASSSTHQQRDQADNKVYHPLNAVNDWLLRSLDFDSPTASDPESQVDIAISHDDVWIALIRDDEKEMPDPQELLLRVQAQCPVKYGITSKDVKKFTYIPGDRYACLSSPHSGATSSSSTAQSSIRVSSLSMHIHSSFQLRFNFKFGVGRERLNRDSWSIFHQVVVLSIDTNPGIHAGQGIRMRWDTLGYTGLESDMNPAYKSCSVVGKLRDRCTAHHCPVSPSKARTISKPILNIVHILRESYEVYEGAYNITLVKWEEKEENLDLELKAPRAIKVTTEGGNLLDLDLDFQQDMNANANVHPGGGGGGGEYHPGGFRIPPPGAPQIPQIQQIQQMTPLNRQGSSSSYTLPYPSQSPPPSQQPMSMLAGLHEHGGRGRRAVSPAPTVSQYLTYPPNPSPSSASSPNLSPNPSTTPAYPWIPPASDTLTAPLATIPSLQAALDNGVVGKGDVSVKVAWARDVLALVDRASALVEVMGGNELGGGAVVIQDARLLELARTAIPMILDIAKSPSNPASAQAIAEAIYHRATLLASGAFPEFLQKNPRQAFRDFESAARSGYAKAWFRIGRDYEGFGDVVHARECFMRGVRVGEVGCLYRMGMAGVLGQLKAKDGEMEMEEGLKLLKRAAECATVETPQPPYVLALILLNEFTPLQSQSHPLNDKPTVVSLALKLSLIPPSHFHSPPQAPAQALTLEAKRLLLLSAYLHFSPAQYKLGHAYEFASDGFEFDALRSVEWYSRASQGGEVEADMALSKWFLCGSRVGGPQTPEGTGGFEKDEQLARIFAEKAARRGLASAEFAMGYYCEVGIGGEGRKEVDEAREWYRKAHAHGNPDASARLSALESSTPQMLSREEHDQITESRLVRTRTQAKQRSEAQMVKDGYLAQQQQGQGGRGRRDSKQVVDLIRKNTLPSSRQQSIPPYAQQPPPHVPHSQAPRPPPQGQQPQAYPTANRYTLVDPGSASASPRADSRSPSLGPPPPAGRPHPPRRGPSGGLPISGGLGVPGGGGGSNSRPGSPAVQAGAGTPGAPGAPGAGTGQGAGAGAGAQPPKPSGPQTFAEMGITGAKAEDEKCVIM</sequence>
<name>A0AA38P4D7_9AGAR</name>
<feature type="region of interest" description="Disordered" evidence="2">
    <location>
        <begin position="1214"/>
        <end position="1443"/>
    </location>
</feature>